<evidence type="ECO:0000313" key="5">
    <source>
        <dbReference type="Proteomes" id="UP001470230"/>
    </source>
</evidence>
<organism evidence="4 5">
    <name type="scientific">Tritrichomonas musculus</name>
    <dbReference type="NCBI Taxonomy" id="1915356"/>
    <lineage>
        <taxon>Eukaryota</taxon>
        <taxon>Metamonada</taxon>
        <taxon>Parabasalia</taxon>
        <taxon>Tritrichomonadida</taxon>
        <taxon>Tritrichomonadidae</taxon>
        <taxon>Tritrichomonas</taxon>
    </lineage>
</organism>
<dbReference type="SMART" id="SM00147">
    <property type="entry name" value="RasGEF"/>
    <property type="match status" value="1"/>
</dbReference>
<dbReference type="SUPFAM" id="SSF48366">
    <property type="entry name" value="Ras GEF"/>
    <property type="match status" value="1"/>
</dbReference>
<feature type="compositionally biased region" description="Polar residues" evidence="2">
    <location>
        <begin position="76"/>
        <end position="94"/>
    </location>
</feature>
<gene>
    <name evidence="4" type="ORF">M9Y10_012316</name>
</gene>
<evidence type="ECO:0000256" key="1">
    <source>
        <dbReference type="PROSITE-ProRule" id="PRU00168"/>
    </source>
</evidence>
<name>A0ABR2ICS2_9EUKA</name>
<feature type="region of interest" description="Disordered" evidence="2">
    <location>
        <begin position="49"/>
        <end position="94"/>
    </location>
</feature>
<dbReference type="InterPro" id="IPR001895">
    <property type="entry name" value="RASGEF_cat_dom"/>
</dbReference>
<dbReference type="Gene3D" id="1.10.840.10">
    <property type="entry name" value="Ras guanine-nucleotide exchange factors catalytic domain"/>
    <property type="match status" value="1"/>
</dbReference>
<dbReference type="InterPro" id="IPR036964">
    <property type="entry name" value="RASGEF_cat_dom_sf"/>
</dbReference>
<keyword evidence="1" id="KW-0344">Guanine-nucleotide releasing factor</keyword>
<evidence type="ECO:0000256" key="2">
    <source>
        <dbReference type="SAM" id="MobiDB-lite"/>
    </source>
</evidence>
<dbReference type="PROSITE" id="PS50009">
    <property type="entry name" value="RASGEF_CAT"/>
    <property type="match status" value="1"/>
</dbReference>
<feature type="compositionally biased region" description="Low complexity" evidence="2">
    <location>
        <begin position="61"/>
        <end position="75"/>
    </location>
</feature>
<evidence type="ECO:0000313" key="4">
    <source>
        <dbReference type="EMBL" id="KAK8860651.1"/>
    </source>
</evidence>
<dbReference type="Proteomes" id="UP001470230">
    <property type="component" value="Unassembled WGS sequence"/>
</dbReference>
<evidence type="ECO:0000259" key="3">
    <source>
        <dbReference type="PROSITE" id="PS50009"/>
    </source>
</evidence>
<proteinExistence type="predicted"/>
<protein>
    <submittedName>
        <fullName evidence="4">Ras guanine nucleotide exchange factor bud5</fullName>
    </submittedName>
</protein>
<reference evidence="4 5" key="1">
    <citation type="submission" date="2024-04" db="EMBL/GenBank/DDBJ databases">
        <title>Tritrichomonas musculus Genome.</title>
        <authorList>
            <person name="Alves-Ferreira E."/>
            <person name="Grigg M."/>
            <person name="Lorenzi H."/>
            <person name="Galac M."/>
        </authorList>
    </citation>
    <scope>NUCLEOTIDE SEQUENCE [LARGE SCALE GENOMIC DNA]</scope>
    <source>
        <strain evidence="4 5">EAF2021</strain>
    </source>
</reference>
<dbReference type="Pfam" id="PF00617">
    <property type="entry name" value="RasGEF"/>
    <property type="match status" value="1"/>
</dbReference>
<accession>A0ABR2ICS2</accession>
<dbReference type="EMBL" id="JAPFFF010000018">
    <property type="protein sequence ID" value="KAK8860651.1"/>
    <property type="molecule type" value="Genomic_DNA"/>
</dbReference>
<keyword evidence="5" id="KW-1185">Reference proteome</keyword>
<feature type="domain" description="Ras-GEF" evidence="3">
    <location>
        <begin position="489"/>
        <end position="701"/>
    </location>
</feature>
<sequence length="701" mass="82691">MQNYYDNTTDDFFKELNHGQQIKPIKRNYDHISTRSNNYPIYYNQDPRLAQSTPRMNLAKSQTRSRSQSRSNFSSPTLANSNNNYTNEAEQPKIRQNINDNIDSKYSMTNFHKWNSNDTFNIRHSSQKYFDDSKDNNYTKSVQTNRYSPSSQKIKYINAKTQTSTKKNLEISNSISVDYYYSKIISFDVDPQSLHISFHKRTKHRKKRENLEQPLNFISKYIPNCEANEDKVEKSKKSESILSLSDNFDEDAKNCWQSTLQRFKSMKSTKAVFNSIRLSEFKHYCLTNLEVPATDNQQNYAVEESQLLKFQILYQELNQDIKRKNDSDIIHLYSWHRLSIDPKKIVLSLTRIYQSNFCENHSVKNDDLNEFIIFENLNDCINRIYHYVIAWISLFPTDFVSTQDNSNDQNESKNSDSSSFVEDLINLITLIMSSSPNFMKSSMIILVVIYFIYNGEINPLMFSHFPCLKPKITDKRSPDIIRLIDLQVEPHILARHFTYAELHFLRNITRNDVIIEERWEKSEQLQALFKRFNETCSFIVSSIIKYKDDQLKRIDYWITVMSEAMKIRNYQLMFEIEAALSSPLLNEAKLGLTISQNLKFDKMKSFIYSKHYKEDLLQRKEVCLPFFGMIFKKILKLFRSQNASSEKSIENVHVMNDCVNTIEFLFSEWGTQYTFDLDSSLLKAIRELDGKFVSNDELKEI</sequence>
<dbReference type="InterPro" id="IPR023578">
    <property type="entry name" value="Ras_GEF_dom_sf"/>
</dbReference>
<comment type="caution">
    <text evidence="4">The sequence shown here is derived from an EMBL/GenBank/DDBJ whole genome shotgun (WGS) entry which is preliminary data.</text>
</comment>